<organism evidence="2 3">
    <name type="scientific">Durusdinium trenchii</name>
    <dbReference type="NCBI Taxonomy" id="1381693"/>
    <lineage>
        <taxon>Eukaryota</taxon>
        <taxon>Sar</taxon>
        <taxon>Alveolata</taxon>
        <taxon>Dinophyceae</taxon>
        <taxon>Suessiales</taxon>
        <taxon>Symbiodiniaceae</taxon>
        <taxon>Durusdinium</taxon>
    </lineage>
</organism>
<gene>
    <name evidence="2" type="ORF">SCF082_LOCUS46765</name>
</gene>
<proteinExistence type="predicted"/>
<dbReference type="EMBL" id="CAXAMM010041540">
    <property type="protein sequence ID" value="CAK9099890.1"/>
    <property type="molecule type" value="Genomic_DNA"/>
</dbReference>
<evidence type="ECO:0000313" key="2">
    <source>
        <dbReference type="EMBL" id="CAK9099890.1"/>
    </source>
</evidence>
<protein>
    <submittedName>
        <fullName evidence="2">Uncharacterized protein</fullName>
    </submittedName>
</protein>
<comment type="caution">
    <text evidence="2">The sequence shown here is derived from an EMBL/GenBank/DDBJ whole genome shotgun (WGS) entry which is preliminary data.</text>
</comment>
<feature type="region of interest" description="Disordered" evidence="1">
    <location>
        <begin position="1"/>
        <end position="25"/>
    </location>
</feature>
<evidence type="ECO:0000313" key="3">
    <source>
        <dbReference type="Proteomes" id="UP001642464"/>
    </source>
</evidence>
<name>A0ABP0RIB8_9DINO</name>
<reference evidence="2 3" key="1">
    <citation type="submission" date="2024-02" db="EMBL/GenBank/DDBJ databases">
        <authorList>
            <person name="Chen Y."/>
            <person name="Shah S."/>
            <person name="Dougan E. K."/>
            <person name="Thang M."/>
            <person name="Chan C."/>
        </authorList>
    </citation>
    <scope>NUCLEOTIDE SEQUENCE [LARGE SCALE GENOMIC DNA]</scope>
</reference>
<feature type="compositionally biased region" description="Basic and acidic residues" evidence="1">
    <location>
        <begin position="11"/>
        <end position="22"/>
    </location>
</feature>
<accession>A0ABP0RIB8</accession>
<keyword evidence="3" id="KW-1185">Reference proteome</keyword>
<sequence>MARSQNSFERIFPREGETKRTDSPPSVHELFAMTMRDELSASQFAEALVSLHGIRLTPAAARLLSSVDAGCGRLVFRQFQKALQEDSLEPVAVSGRPNVFVDQAKGIMLDNAGSPTPPALRGDNSRPHTDISREDFVKANQLASKMQALGPFRSNLVVPSNDPSINNPLVPHEAHCLKEQSDDTGRDTMRTATRMFISGELDRASYEQFLTQQGVLLTSDCDLQKLIVSHERAGDATFTALSRALAVQGH</sequence>
<dbReference type="Proteomes" id="UP001642464">
    <property type="component" value="Unassembled WGS sequence"/>
</dbReference>
<evidence type="ECO:0000256" key="1">
    <source>
        <dbReference type="SAM" id="MobiDB-lite"/>
    </source>
</evidence>